<comment type="caution">
    <text evidence="10">The sequence shown here is derived from an EMBL/GenBank/DDBJ whole genome shotgun (WGS) entry which is preliminary data.</text>
</comment>
<feature type="transmembrane region" description="Helical" evidence="8">
    <location>
        <begin position="512"/>
        <end position="534"/>
    </location>
</feature>
<dbReference type="PANTHER" id="PTHR43243">
    <property type="entry name" value="INNER MEMBRANE TRANSPORTER YGJI-RELATED"/>
    <property type="match status" value="1"/>
</dbReference>
<evidence type="ECO:0000256" key="6">
    <source>
        <dbReference type="ARBA" id="ARBA00022989"/>
    </source>
</evidence>
<protein>
    <recommendedName>
        <fullName evidence="9">Cationic amino acid transporter C-terminal domain-containing protein</fullName>
    </recommendedName>
</protein>
<feature type="transmembrane region" description="Helical" evidence="8">
    <location>
        <begin position="262"/>
        <end position="281"/>
    </location>
</feature>
<proteinExistence type="inferred from homology"/>
<dbReference type="Pfam" id="PF13520">
    <property type="entry name" value="AA_permease_2"/>
    <property type="match status" value="1"/>
</dbReference>
<evidence type="ECO:0000313" key="11">
    <source>
        <dbReference type="Proteomes" id="UP001367508"/>
    </source>
</evidence>
<evidence type="ECO:0000313" key="10">
    <source>
        <dbReference type="EMBL" id="KAK7329372.1"/>
    </source>
</evidence>
<feature type="transmembrane region" description="Helical" evidence="8">
    <location>
        <begin position="151"/>
        <end position="178"/>
    </location>
</feature>
<evidence type="ECO:0000256" key="4">
    <source>
        <dbReference type="ARBA" id="ARBA00022692"/>
    </source>
</evidence>
<dbReference type="Pfam" id="PF13906">
    <property type="entry name" value="AA_permease_C"/>
    <property type="match status" value="1"/>
</dbReference>
<evidence type="ECO:0000259" key="9">
    <source>
        <dbReference type="Pfam" id="PF13906"/>
    </source>
</evidence>
<name>A0AAN9QBS6_CANGL</name>
<dbReference type="FunFam" id="1.20.1740.10:FF:000035">
    <property type="entry name" value="Cationic amino acid transporter 5"/>
    <property type="match status" value="1"/>
</dbReference>
<dbReference type="EMBL" id="JAYMYQ010000005">
    <property type="protein sequence ID" value="KAK7329372.1"/>
    <property type="molecule type" value="Genomic_DNA"/>
</dbReference>
<comment type="subcellular location">
    <subcellularLocation>
        <location evidence="1">Membrane</location>
        <topology evidence="1">Multi-pass membrane protein</topology>
    </subcellularLocation>
</comment>
<keyword evidence="3" id="KW-0813">Transport</keyword>
<dbReference type="Gene3D" id="1.20.1740.10">
    <property type="entry name" value="Amino acid/polyamine transporter I"/>
    <property type="match status" value="1"/>
</dbReference>
<evidence type="ECO:0000256" key="1">
    <source>
        <dbReference type="ARBA" id="ARBA00004141"/>
    </source>
</evidence>
<evidence type="ECO:0000256" key="3">
    <source>
        <dbReference type="ARBA" id="ARBA00022448"/>
    </source>
</evidence>
<feature type="transmembrane region" description="Helical" evidence="8">
    <location>
        <begin position="302"/>
        <end position="326"/>
    </location>
</feature>
<evidence type="ECO:0000256" key="2">
    <source>
        <dbReference type="ARBA" id="ARBA00008572"/>
    </source>
</evidence>
<dbReference type="GO" id="GO:0005886">
    <property type="term" value="C:plasma membrane"/>
    <property type="evidence" value="ECO:0007669"/>
    <property type="project" value="TreeGrafter"/>
</dbReference>
<organism evidence="10 11">
    <name type="scientific">Canavalia gladiata</name>
    <name type="common">Sword bean</name>
    <name type="synonym">Dolichos gladiatus</name>
    <dbReference type="NCBI Taxonomy" id="3824"/>
    <lineage>
        <taxon>Eukaryota</taxon>
        <taxon>Viridiplantae</taxon>
        <taxon>Streptophyta</taxon>
        <taxon>Embryophyta</taxon>
        <taxon>Tracheophyta</taxon>
        <taxon>Spermatophyta</taxon>
        <taxon>Magnoliopsida</taxon>
        <taxon>eudicotyledons</taxon>
        <taxon>Gunneridae</taxon>
        <taxon>Pentapetalae</taxon>
        <taxon>rosids</taxon>
        <taxon>fabids</taxon>
        <taxon>Fabales</taxon>
        <taxon>Fabaceae</taxon>
        <taxon>Papilionoideae</taxon>
        <taxon>50 kb inversion clade</taxon>
        <taxon>NPAAA clade</taxon>
        <taxon>indigoferoid/millettioid clade</taxon>
        <taxon>Phaseoleae</taxon>
        <taxon>Canavalia</taxon>
    </lineage>
</organism>
<evidence type="ECO:0000256" key="7">
    <source>
        <dbReference type="ARBA" id="ARBA00023136"/>
    </source>
</evidence>
<evidence type="ECO:0000256" key="5">
    <source>
        <dbReference type="ARBA" id="ARBA00022970"/>
    </source>
</evidence>
<feature type="transmembrane region" description="Helical" evidence="8">
    <location>
        <begin position="346"/>
        <end position="366"/>
    </location>
</feature>
<feature type="transmembrane region" description="Helical" evidence="8">
    <location>
        <begin position="454"/>
        <end position="477"/>
    </location>
</feature>
<feature type="transmembrane region" description="Helical" evidence="8">
    <location>
        <begin position="198"/>
        <end position="220"/>
    </location>
</feature>
<gene>
    <name evidence="10" type="ORF">VNO77_23534</name>
</gene>
<feature type="transmembrane region" description="Helical" evidence="8">
    <location>
        <begin position="398"/>
        <end position="417"/>
    </location>
</feature>
<dbReference type="Proteomes" id="UP001367508">
    <property type="component" value="Unassembled WGS sequence"/>
</dbReference>
<reference evidence="10 11" key="1">
    <citation type="submission" date="2024-01" db="EMBL/GenBank/DDBJ databases">
        <title>The genomes of 5 underutilized Papilionoideae crops provide insights into root nodulation and disease resistanc.</title>
        <authorList>
            <person name="Jiang F."/>
        </authorList>
    </citation>
    <scope>NUCLEOTIDE SEQUENCE [LARGE SCALE GENOMIC DNA]</scope>
    <source>
        <strain evidence="10">LVBAO_FW01</strain>
        <tissue evidence="10">Leaves</tissue>
    </source>
</reference>
<feature type="transmembrane region" description="Helical" evidence="8">
    <location>
        <begin position="540"/>
        <end position="564"/>
    </location>
</feature>
<dbReference type="GO" id="GO:0005313">
    <property type="term" value="F:L-glutamate transmembrane transporter activity"/>
    <property type="evidence" value="ECO:0007669"/>
    <property type="project" value="TreeGrafter"/>
</dbReference>
<comment type="similarity">
    <text evidence="2">Belongs to the amino acid-polyamine-organocation (APC) superfamily. Cationic amino acid transporter (CAT) (TC 2.A.3.3) family.</text>
</comment>
<dbReference type="PANTHER" id="PTHR43243:SF22">
    <property type="entry name" value="CATIONIC AMINO ACID TRANSPORTER 5"/>
    <property type="match status" value="1"/>
</dbReference>
<feature type="transmembrane region" description="Helical" evidence="8">
    <location>
        <begin position="227"/>
        <end position="250"/>
    </location>
</feature>
<feature type="transmembrane region" description="Helical" evidence="8">
    <location>
        <begin position="108"/>
        <end position="130"/>
    </location>
</feature>
<sequence>MASTTLDEAEPQRSYWRWSKQDFLPEESFQSWNKYFCALSQTRSRFKDRLLSRSDEATETEGVRKQSEHDMKRCLNWWDLIWFGFGAVIGAGIFVLTGQEAHDHAGSAIVLSYVASGFSAMLSVFCYTEFAVEVPSAGGSFAYLRIELGDFVAFLTAGNIILESIIGSAAVARSWTSYFTNLLNLPKDSLRIKTNLRVGYNLLDPIASGVLLIAAVITMISTRKTSYLNWIASAINTIVILFVIIAGFAHADTSNLTPFLPFGAKGMFQAAAILYFAYGGYDSIATMAEETKNPSRDIPIGLVGSMSMITVIYCLMALSLSMMQKYTDIDTGAPFSFAFQSVGMKWAKYVVALGALKGMTTVLLVARLSSARYIAHIARCHMIPPWFALVHPKTGTPINATLFITIPSAIIAFFSGLDVLSSLISVSTLFVFMMISAALLVRRYYVRGITPRENLLKLVIFLVLIIASSMGISAYWGLRPNGWFGYTLTIPIWFLATLGMSVFLTQQRVPRVWGVPLVPWLPSMSIATNIFLMGSLEYDAFIRFGVCTVVMLIYYFLFGLHATYDMAHQQEKLQSNFSHTQTIKNEGP</sequence>
<dbReference type="AlphaFoldDB" id="A0AAN9QBS6"/>
<feature type="transmembrane region" description="Helical" evidence="8">
    <location>
        <begin position="423"/>
        <end position="442"/>
    </location>
</feature>
<dbReference type="GO" id="GO:0015189">
    <property type="term" value="F:L-lysine transmembrane transporter activity"/>
    <property type="evidence" value="ECO:0007669"/>
    <property type="project" value="TreeGrafter"/>
</dbReference>
<keyword evidence="7 8" id="KW-0472">Membrane</keyword>
<keyword evidence="11" id="KW-1185">Reference proteome</keyword>
<keyword evidence="4 8" id="KW-0812">Transmembrane</keyword>
<feature type="transmembrane region" description="Helical" evidence="8">
    <location>
        <begin position="74"/>
        <end position="96"/>
    </location>
</feature>
<keyword evidence="5" id="KW-0029">Amino-acid transport</keyword>
<keyword evidence="6 8" id="KW-1133">Transmembrane helix</keyword>
<dbReference type="InterPro" id="IPR029485">
    <property type="entry name" value="CAT_C"/>
</dbReference>
<accession>A0AAN9QBS6</accession>
<dbReference type="InterPro" id="IPR002293">
    <property type="entry name" value="AA/rel_permease1"/>
</dbReference>
<feature type="domain" description="Cationic amino acid transporter C-terminal" evidence="9">
    <location>
        <begin position="513"/>
        <end position="562"/>
    </location>
</feature>
<feature type="transmembrane region" description="Helical" evidence="8">
    <location>
        <begin position="483"/>
        <end position="505"/>
    </location>
</feature>
<evidence type="ECO:0000256" key="8">
    <source>
        <dbReference type="SAM" id="Phobius"/>
    </source>
</evidence>